<name>A0A645HHA9_9ZZZZ</name>
<dbReference type="EMBL" id="VSSQ01092913">
    <property type="protein sequence ID" value="MPN37966.1"/>
    <property type="molecule type" value="Genomic_DNA"/>
</dbReference>
<organism evidence="1">
    <name type="scientific">bioreactor metagenome</name>
    <dbReference type="NCBI Taxonomy" id="1076179"/>
    <lineage>
        <taxon>unclassified sequences</taxon>
        <taxon>metagenomes</taxon>
        <taxon>ecological metagenomes</taxon>
    </lineage>
</organism>
<comment type="caution">
    <text evidence="1">The sequence shown here is derived from an EMBL/GenBank/DDBJ whole genome shotgun (WGS) entry which is preliminary data.</text>
</comment>
<proteinExistence type="predicted"/>
<accession>A0A645HHA9</accession>
<evidence type="ECO:0000313" key="1">
    <source>
        <dbReference type="EMBL" id="MPN37966.1"/>
    </source>
</evidence>
<reference evidence="1" key="1">
    <citation type="submission" date="2019-08" db="EMBL/GenBank/DDBJ databases">
        <authorList>
            <person name="Kucharzyk K."/>
            <person name="Murdoch R.W."/>
            <person name="Higgins S."/>
            <person name="Loffler F."/>
        </authorList>
    </citation>
    <scope>NUCLEOTIDE SEQUENCE</scope>
</reference>
<gene>
    <name evidence="1" type="ORF">SDC9_185487</name>
</gene>
<protein>
    <submittedName>
        <fullName evidence="1">Uncharacterized protein</fullName>
    </submittedName>
</protein>
<dbReference type="AlphaFoldDB" id="A0A645HHA9"/>
<sequence length="111" mass="13442">MRYEVQITTLIRVIQVDGWRNSLIAQRQDRENRLYRARRTQQVSGHRFGGAYHYTACRITKDRFHCLGFCFIACRRRRTMRVDIANLTRFDSRITQRVDHCQRSACTVFRW</sequence>